<name>A0A8T0GGF9_CERPU</name>
<organism evidence="2 3">
    <name type="scientific">Ceratodon purpureus</name>
    <name type="common">Fire moss</name>
    <name type="synonym">Dicranum purpureum</name>
    <dbReference type="NCBI Taxonomy" id="3225"/>
    <lineage>
        <taxon>Eukaryota</taxon>
        <taxon>Viridiplantae</taxon>
        <taxon>Streptophyta</taxon>
        <taxon>Embryophyta</taxon>
        <taxon>Bryophyta</taxon>
        <taxon>Bryophytina</taxon>
        <taxon>Bryopsida</taxon>
        <taxon>Dicranidae</taxon>
        <taxon>Pseudoditrichales</taxon>
        <taxon>Ditrichaceae</taxon>
        <taxon>Ceratodon</taxon>
    </lineage>
</organism>
<dbReference type="EMBL" id="CM026432">
    <property type="protein sequence ID" value="KAG0557258.1"/>
    <property type="molecule type" value="Genomic_DNA"/>
</dbReference>
<dbReference type="SUPFAM" id="SSF49562">
    <property type="entry name" value="C2 domain (Calcium/lipid-binding domain, CaLB)"/>
    <property type="match status" value="1"/>
</dbReference>
<evidence type="ECO:0000259" key="1">
    <source>
        <dbReference type="PROSITE" id="PS50004"/>
    </source>
</evidence>
<dbReference type="GO" id="GO:0006952">
    <property type="term" value="P:defense response"/>
    <property type="evidence" value="ECO:0007669"/>
    <property type="project" value="InterPro"/>
</dbReference>
<dbReference type="InterPro" id="IPR000008">
    <property type="entry name" value="C2_dom"/>
</dbReference>
<dbReference type="Proteomes" id="UP000822688">
    <property type="component" value="Chromosome 11"/>
</dbReference>
<dbReference type="PANTHER" id="PTHR32246">
    <property type="entry name" value="INGRESSION PROTEIN FIC1"/>
    <property type="match status" value="1"/>
</dbReference>
<sequence>MEQREIFVTIISAQNLKKVNAFGRMTVYAVAWIYPNMKVSSRVDTRGHLNPTWDTTLKLTADERLVQSGNAVVNIDLYNHGSFGNTHVGSSSIPLSGLRATVIENQGTVEERVEDKVGSSSSSPNIMTVPVLRRSGRTRGTLNVSVRLGELIKYPEYPSPYGAGQDGPVNAYPPGYGHYPGAAQPYPIYQQAPYYPYGGYAPPPRSSGGLGTGLLAGGLGGLLLGSLLGGGCGGF</sequence>
<protein>
    <recommendedName>
        <fullName evidence="1">C2 domain-containing protein</fullName>
    </recommendedName>
</protein>
<dbReference type="CDD" id="cd04051">
    <property type="entry name" value="C2_SRC2_like"/>
    <property type="match status" value="1"/>
</dbReference>
<accession>A0A8T0GGF9</accession>
<dbReference type="PROSITE" id="PS50004">
    <property type="entry name" value="C2"/>
    <property type="match status" value="1"/>
</dbReference>
<reference evidence="2 3" key="1">
    <citation type="submission" date="2020-06" db="EMBL/GenBank/DDBJ databases">
        <title>WGS assembly of Ceratodon purpureus strain R40.</title>
        <authorList>
            <person name="Carey S.B."/>
            <person name="Jenkins J."/>
            <person name="Shu S."/>
            <person name="Lovell J.T."/>
            <person name="Sreedasyam A."/>
            <person name="Maumus F."/>
            <person name="Tiley G.P."/>
            <person name="Fernandez-Pozo N."/>
            <person name="Barry K."/>
            <person name="Chen C."/>
            <person name="Wang M."/>
            <person name="Lipzen A."/>
            <person name="Daum C."/>
            <person name="Saski C.A."/>
            <person name="Payton A.C."/>
            <person name="Mcbreen J.C."/>
            <person name="Conrad R.E."/>
            <person name="Kollar L.M."/>
            <person name="Olsson S."/>
            <person name="Huttunen S."/>
            <person name="Landis J.B."/>
            <person name="Wickett N.J."/>
            <person name="Johnson M.G."/>
            <person name="Rensing S.A."/>
            <person name="Grimwood J."/>
            <person name="Schmutz J."/>
            <person name="Mcdaniel S.F."/>
        </authorList>
    </citation>
    <scope>NUCLEOTIDE SEQUENCE [LARGE SCALE GENOMIC DNA]</scope>
    <source>
        <strain evidence="2 3">R40</strain>
    </source>
</reference>
<feature type="domain" description="C2" evidence="1">
    <location>
        <begin position="1"/>
        <end position="109"/>
    </location>
</feature>
<proteinExistence type="predicted"/>
<dbReference type="Pfam" id="PF00168">
    <property type="entry name" value="C2"/>
    <property type="match status" value="1"/>
</dbReference>
<dbReference type="PANTHER" id="PTHR32246:SF173">
    <property type="entry name" value="C2 DOMAIN-CONTAINING PROTEIN"/>
    <property type="match status" value="1"/>
</dbReference>
<evidence type="ECO:0000313" key="2">
    <source>
        <dbReference type="EMBL" id="KAG0557259.1"/>
    </source>
</evidence>
<evidence type="ECO:0000313" key="3">
    <source>
        <dbReference type="Proteomes" id="UP000822688"/>
    </source>
</evidence>
<gene>
    <name evidence="2" type="ORF">KC19_11G114500</name>
</gene>
<comment type="caution">
    <text evidence="2">The sequence shown here is derived from an EMBL/GenBank/DDBJ whole genome shotgun (WGS) entry which is preliminary data.</text>
</comment>
<dbReference type="InterPro" id="IPR035892">
    <property type="entry name" value="C2_domain_sf"/>
</dbReference>
<keyword evidence="3" id="KW-1185">Reference proteome</keyword>
<dbReference type="AlphaFoldDB" id="A0A8T0GGF9"/>
<dbReference type="EMBL" id="CM026432">
    <property type="protein sequence ID" value="KAG0557259.1"/>
    <property type="molecule type" value="Genomic_DNA"/>
</dbReference>
<dbReference type="InterPro" id="IPR044750">
    <property type="entry name" value="C2_SRC2/BAP"/>
</dbReference>
<dbReference type="Gene3D" id="2.60.40.150">
    <property type="entry name" value="C2 domain"/>
    <property type="match status" value="1"/>
</dbReference>